<gene>
    <name evidence="2" type="ORF">C3928_04125</name>
</gene>
<feature type="transmembrane region" description="Helical" evidence="1">
    <location>
        <begin position="52"/>
        <end position="76"/>
    </location>
</feature>
<dbReference type="AlphaFoldDB" id="A0A2S6F3C3"/>
<keyword evidence="1" id="KW-0812">Transmembrane</keyword>
<name>A0A2S6F3C3_LEGPN</name>
<reference evidence="2 3" key="1">
    <citation type="submission" date="2018-02" db="EMBL/GenBank/DDBJ databases">
        <title>Draft genome sequences of four Legionella pneumophila clinical strains isolated in Ontario.</title>
        <authorList>
            <person name="Fortuna A."/>
            <person name="Ramnarine R."/>
            <person name="Li A."/>
            <person name="Frantz C."/>
            <person name="Mallo G."/>
        </authorList>
    </citation>
    <scope>NUCLEOTIDE SEQUENCE [LARGE SCALE GENOMIC DNA]</scope>
    <source>
        <strain evidence="2 3">LG61</strain>
    </source>
</reference>
<dbReference type="EMBL" id="PQWY01000008">
    <property type="protein sequence ID" value="PPK31929.1"/>
    <property type="molecule type" value="Genomic_DNA"/>
</dbReference>
<keyword evidence="1" id="KW-1133">Transmembrane helix</keyword>
<dbReference type="Proteomes" id="UP000239239">
    <property type="component" value="Unassembled WGS sequence"/>
</dbReference>
<keyword evidence="1" id="KW-0472">Membrane</keyword>
<protein>
    <submittedName>
        <fullName evidence="2">Uncharacterized protein</fullName>
    </submittedName>
</protein>
<evidence type="ECO:0000313" key="3">
    <source>
        <dbReference type="Proteomes" id="UP000239239"/>
    </source>
</evidence>
<evidence type="ECO:0000256" key="1">
    <source>
        <dbReference type="SAM" id="Phobius"/>
    </source>
</evidence>
<evidence type="ECO:0000313" key="2">
    <source>
        <dbReference type="EMBL" id="PPK31929.1"/>
    </source>
</evidence>
<accession>A0A2S6F3C3</accession>
<proteinExistence type="predicted"/>
<organism evidence="2 3">
    <name type="scientific">Legionella pneumophila</name>
    <dbReference type="NCBI Taxonomy" id="446"/>
    <lineage>
        <taxon>Bacteria</taxon>
        <taxon>Pseudomonadati</taxon>
        <taxon>Pseudomonadota</taxon>
        <taxon>Gammaproteobacteria</taxon>
        <taxon>Legionellales</taxon>
        <taxon>Legionellaceae</taxon>
        <taxon>Legionella</taxon>
    </lineage>
</organism>
<comment type="caution">
    <text evidence="2">The sequence shown here is derived from an EMBL/GenBank/DDBJ whole genome shotgun (WGS) entry which is preliminary data.</text>
</comment>
<sequence length="93" mass="10820">MEYLIHANRCCPIKYIKQVIKEEGSLTYEKLPSLCSFGITSFSSLEKISGKAVYYMFTFNQIIAVMGAFLSFCLSLHFHQKRKLSYFHMFISN</sequence>